<gene>
    <name evidence="6" type="ORF">METZ01_LOCUS251403</name>
</gene>
<name>A0A382IGY3_9ZZZZ</name>
<evidence type="ECO:0000256" key="4">
    <source>
        <dbReference type="ARBA" id="ARBA00022840"/>
    </source>
</evidence>
<dbReference type="Gene3D" id="3.40.50.300">
    <property type="entry name" value="P-loop containing nucleotide triphosphate hydrolases"/>
    <property type="match status" value="2"/>
</dbReference>
<proteinExistence type="predicted"/>
<dbReference type="GO" id="GO:0005829">
    <property type="term" value="C:cytosol"/>
    <property type="evidence" value="ECO:0007669"/>
    <property type="project" value="TreeGrafter"/>
</dbReference>
<dbReference type="GO" id="GO:0003677">
    <property type="term" value="F:DNA binding"/>
    <property type="evidence" value="ECO:0007669"/>
    <property type="project" value="InterPro"/>
</dbReference>
<keyword evidence="1" id="KW-0547">Nucleotide-binding</keyword>
<dbReference type="GO" id="GO:0033202">
    <property type="term" value="C:DNA helicase complex"/>
    <property type="evidence" value="ECO:0007669"/>
    <property type="project" value="TreeGrafter"/>
</dbReference>
<organism evidence="6">
    <name type="scientific">marine metagenome</name>
    <dbReference type="NCBI Taxonomy" id="408172"/>
    <lineage>
        <taxon>unclassified sequences</taxon>
        <taxon>metagenomes</taxon>
        <taxon>ecological metagenomes</taxon>
    </lineage>
</organism>
<evidence type="ECO:0000313" key="6">
    <source>
        <dbReference type="EMBL" id="SVB98549.1"/>
    </source>
</evidence>
<evidence type="ECO:0000256" key="2">
    <source>
        <dbReference type="ARBA" id="ARBA00022801"/>
    </source>
</evidence>
<dbReference type="GO" id="GO:0000725">
    <property type="term" value="P:recombinational repair"/>
    <property type="evidence" value="ECO:0007669"/>
    <property type="project" value="TreeGrafter"/>
</dbReference>
<keyword evidence="4" id="KW-0067">ATP-binding</keyword>
<dbReference type="InterPro" id="IPR014016">
    <property type="entry name" value="UvrD-like_ATP-bd"/>
</dbReference>
<dbReference type="AlphaFoldDB" id="A0A382IGY3"/>
<evidence type="ECO:0000259" key="5">
    <source>
        <dbReference type="PROSITE" id="PS51198"/>
    </source>
</evidence>
<dbReference type="InterPro" id="IPR027417">
    <property type="entry name" value="P-loop_NTPase"/>
</dbReference>
<dbReference type="Pfam" id="PF00580">
    <property type="entry name" value="UvrD-helicase"/>
    <property type="match status" value="1"/>
</dbReference>
<keyword evidence="3" id="KW-0347">Helicase</keyword>
<dbReference type="SUPFAM" id="SSF52540">
    <property type="entry name" value="P-loop containing nucleoside triphosphate hydrolases"/>
    <property type="match status" value="1"/>
</dbReference>
<dbReference type="PANTHER" id="PTHR11070">
    <property type="entry name" value="UVRD / RECB / PCRA DNA HELICASE FAMILY MEMBER"/>
    <property type="match status" value="1"/>
</dbReference>
<dbReference type="PANTHER" id="PTHR11070:SF2">
    <property type="entry name" value="ATP-DEPENDENT DNA HELICASE SRS2"/>
    <property type="match status" value="1"/>
</dbReference>
<dbReference type="GO" id="GO:0005524">
    <property type="term" value="F:ATP binding"/>
    <property type="evidence" value="ECO:0007669"/>
    <property type="project" value="UniProtKB-KW"/>
</dbReference>
<reference evidence="6" key="1">
    <citation type="submission" date="2018-05" db="EMBL/GenBank/DDBJ databases">
        <authorList>
            <person name="Lanie J.A."/>
            <person name="Ng W.-L."/>
            <person name="Kazmierczak K.M."/>
            <person name="Andrzejewski T.M."/>
            <person name="Davidsen T.M."/>
            <person name="Wayne K.J."/>
            <person name="Tettelin H."/>
            <person name="Glass J.I."/>
            <person name="Rusch D."/>
            <person name="Podicherti R."/>
            <person name="Tsui H.-C.T."/>
            <person name="Winkler M.E."/>
        </authorList>
    </citation>
    <scope>NUCLEOTIDE SEQUENCE</scope>
</reference>
<evidence type="ECO:0000256" key="3">
    <source>
        <dbReference type="ARBA" id="ARBA00022806"/>
    </source>
</evidence>
<feature type="non-terminal residue" evidence="6">
    <location>
        <position position="1"/>
    </location>
</feature>
<dbReference type="EMBL" id="UINC01067151">
    <property type="protein sequence ID" value="SVB98549.1"/>
    <property type="molecule type" value="Genomic_DNA"/>
</dbReference>
<keyword evidence="2" id="KW-0378">Hydrolase</keyword>
<feature type="domain" description="UvrD-like helicase ATP-binding" evidence="5">
    <location>
        <begin position="1"/>
        <end position="387"/>
    </location>
</feature>
<sequence>ARARRLLPCVLDAPGGMRIQTIHSFCESLLRKFPLESNVTPNFSVMDEQASVELLETARDELLNRLQNNQNSNLAKALGIVALHTQEAGFRDLITQLTSDRARIAHLLADGGLQGAANRVRATLSLAETDIPTNTIAIACTDDSFDLQGLKAASEAMAAGQKTDIERAIRIKSWITRSPKNRIVNFDSYCRAFLTTGNEALSRLVTKSVPDSTRHILLTLQREQDRILEIINRRNKSILAESTISLLTVGDALTNEYQNKKTLRNFLDYDDLILKSKDMLCRPGISSWVLYKLDGGIDHILIDEAQDTNPDQWQVIQSLSEEFFAGVGARKEKRTVFAVGDTKQSIYSFQRADPNAFDQMRKFFRDRVRGTYSEWNDIELDISFRSSGAILEAVDLVFSHPAARDGVVKPETSVKHYPARSEAAGLVEVWPLIETKQKIKKKTWA</sequence>
<protein>
    <recommendedName>
        <fullName evidence="5">UvrD-like helicase ATP-binding domain-containing protein</fullName>
    </recommendedName>
</protein>
<dbReference type="PROSITE" id="PS51198">
    <property type="entry name" value="UVRD_HELICASE_ATP_BIND"/>
    <property type="match status" value="1"/>
</dbReference>
<dbReference type="GO" id="GO:0043138">
    <property type="term" value="F:3'-5' DNA helicase activity"/>
    <property type="evidence" value="ECO:0007669"/>
    <property type="project" value="TreeGrafter"/>
</dbReference>
<dbReference type="InterPro" id="IPR000212">
    <property type="entry name" value="DNA_helicase_UvrD/REP"/>
</dbReference>
<feature type="non-terminal residue" evidence="6">
    <location>
        <position position="445"/>
    </location>
</feature>
<evidence type="ECO:0000256" key="1">
    <source>
        <dbReference type="ARBA" id="ARBA00022741"/>
    </source>
</evidence>
<accession>A0A382IGY3</accession>
<dbReference type="GO" id="GO:0016787">
    <property type="term" value="F:hydrolase activity"/>
    <property type="evidence" value="ECO:0007669"/>
    <property type="project" value="UniProtKB-KW"/>
</dbReference>